<keyword evidence="11" id="KW-1185">Reference proteome</keyword>
<evidence type="ECO:0000256" key="6">
    <source>
        <dbReference type="ARBA" id="ARBA00022989"/>
    </source>
</evidence>
<evidence type="ECO:0000313" key="10">
    <source>
        <dbReference type="EMBL" id="SEH07653.1"/>
    </source>
</evidence>
<dbReference type="InterPro" id="IPR004680">
    <property type="entry name" value="Cit_transptr-like_dom"/>
</dbReference>
<evidence type="ECO:0000256" key="2">
    <source>
        <dbReference type="ARBA" id="ARBA00009843"/>
    </source>
</evidence>
<evidence type="ECO:0000259" key="9">
    <source>
        <dbReference type="Pfam" id="PF03600"/>
    </source>
</evidence>
<keyword evidence="5 8" id="KW-0812">Transmembrane</keyword>
<feature type="transmembrane region" description="Helical" evidence="8">
    <location>
        <begin position="324"/>
        <end position="342"/>
    </location>
</feature>
<organism evidence="10 11">
    <name type="scientific">Candidatus Venteria ishoeyi</name>
    <dbReference type="NCBI Taxonomy" id="1899563"/>
    <lineage>
        <taxon>Bacteria</taxon>
        <taxon>Pseudomonadati</taxon>
        <taxon>Pseudomonadota</taxon>
        <taxon>Gammaproteobacteria</taxon>
        <taxon>Thiotrichales</taxon>
        <taxon>Thiotrichaceae</taxon>
        <taxon>Venteria</taxon>
    </lineage>
</organism>
<feature type="transmembrane region" description="Helical" evidence="8">
    <location>
        <begin position="95"/>
        <end position="117"/>
    </location>
</feature>
<dbReference type="PANTHER" id="PTHR43568:SF1">
    <property type="entry name" value="P PROTEIN"/>
    <property type="match status" value="1"/>
</dbReference>
<evidence type="ECO:0000256" key="7">
    <source>
        <dbReference type="ARBA" id="ARBA00023136"/>
    </source>
</evidence>
<evidence type="ECO:0000313" key="11">
    <source>
        <dbReference type="Proteomes" id="UP000236724"/>
    </source>
</evidence>
<feature type="transmembrane region" description="Helical" evidence="8">
    <location>
        <begin position="233"/>
        <end position="249"/>
    </location>
</feature>
<feature type="domain" description="Citrate transporter-like" evidence="9">
    <location>
        <begin position="24"/>
        <end position="375"/>
    </location>
</feature>
<dbReference type="AlphaFoldDB" id="A0A1H6FDC6"/>
<feature type="transmembrane region" description="Helical" evidence="8">
    <location>
        <begin position="354"/>
        <end position="372"/>
    </location>
</feature>
<dbReference type="InterPro" id="IPR051475">
    <property type="entry name" value="Diverse_Ion_Transporter"/>
</dbReference>
<feature type="transmembrane region" description="Helical" evidence="8">
    <location>
        <begin position="123"/>
        <end position="141"/>
    </location>
</feature>
<keyword evidence="4" id="KW-1003">Cell membrane</keyword>
<evidence type="ECO:0000256" key="3">
    <source>
        <dbReference type="ARBA" id="ARBA00022448"/>
    </source>
</evidence>
<accession>A0A1H6FDC6</accession>
<protein>
    <submittedName>
        <fullName evidence="10">Inner membrane protein YbiR</fullName>
    </submittedName>
</protein>
<feature type="transmembrane region" description="Helical" evidence="8">
    <location>
        <begin position="35"/>
        <end position="54"/>
    </location>
</feature>
<dbReference type="RefSeq" id="WP_103921283.1">
    <property type="nucleotide sequence ID" value="NZ_FMSV02000537.1"/>
</dbReference>
<dbReference type="EMBL" id="FMSV02000537">
    <property type="protein sequence ID" value="SEH07653.1"/>
    <property type="molecule type" value="Genomic_DNA"/>
</dbReference>
<evidence type="ECO:0000256" key="5">
    <source>
        <dbReference type="ARBA" id="ARBA00022692"/>
    </source>
</evidence>
<feature type="transmembrane region" description="Helical" evidence="8">
    <location>
        <begin position="6"/>
        <end position="28"/>
    </location>
</feature>
<comment type="similarity">
    <text evidence="2">Belongs to the CitM (TC 2.A.11) transporter family.</text>
</comment>
<evidence type="ECO:0000256" key="4">
    <source>
        <dbReference type="ARBA" id="ARBA00022475"/>
    </source>
</evidence>
<dbReference type="PRINTS" id="PR00758">
    <property type="entry name" value="ARSENICPUMP"/>
</dbReference>
<feature type="transmembrane region" description="Helical" evidence="8">
    <location>
        <begin position="421"/>
        <end position="440"/>
    </location>
</feature>
<reference evidence="10 11" key="1">
    <citation type="submission" date="2016-10" db="EMBL/GenBank/DDBJ databases">
        <authorList>
            <person name="de Groot N.N."/>
        </authorList>
    </citation>
    <scope>NUCLEOTIDE SEQUENCE [LARGE SCALE GENOMIC DNA]</scope>
    <source>
        <strain evidence="10">MBHS1</strain>
    </source>
</reference>
<keyword evidence="7 8" id="KW-0472">Membrane</keyword>
<dbReference type="CDD" id="cd01116">
    <property type="entry name" value="P_permease"/>
    <property type="match status" value="1"/>
</dbReference>
<feature type="transmembrane region" description="Helical" evidence="8">
    <location>
        <begin position="185"/>
        <end position="207"/>
    </location>
</feature>
<dbReference type="Proteomes" id="UP000236724">
    <property type="component" value="Unassembled WGS sequence"/>
</dbReference>
<keyword evidence="6 8" id="KW-1133">Transmembrane helix</keyword>
<keyword evidence="3" id="KW-0813">Transport</keyword>
<evidence type="ECO:0000256" key="1">
    <source>
        <dbReference type="ARBA" id="ARBA00004651"/>
    </source>
</evidence>
<comment type="subcellular location">
    <subcellularLocation>
        <location evidence="1">Cell membrane</location>
        <topology evidence="1">Multi-pass membrane protein</topology>
    </subcellularLocation>
</comment>
<dbReference type="Pfam" id="PF03600">
    <property type="entry name" value="CitMHS"/>
    <property type="match status" value="1"/>
</dbReference>
<dbReference type="InterPro" id="IPR000802">
    <property type="entry name" value="Arsenical_pump_ArsB"/>
</dbReference>
<gene>
    <name evidence="10" type="primary">ybiR_1</name>
    <name evidence="10" type="ORF">MBHS_03537</name>
</gene>
<dbReference type="GO" id="GO:0015105">
    <property type="term" value="F:arsenite transmembrane transporter activity"/>
    <property type="evidence" value="ECO:0007669"/>
    <property type="project" value="InterPro"/>
</dbReference>
<proteinExistence type="inferred from homology"/>
<feature type="transmembrane region" description="Helical" evidence="8">
    <location>
        <begin position="285"/>
        <end position="312"/>
    </location>
</feature>
<sequence length="441" mass="48194">MEATQHLTFTASMAIASLVFISAYIIVFSEVFHRTTSALLGAVVMVAVGEYFGFYDQETALKAIDANTLILLASMMMLITMLKPTGGFEYIGIKIVRLAVGSSVKLMVYLSLTVSIISMFLDNVTTILIFAPLTVLITRLVHINPMPYLVAEAIMSNIGGIATLIGDPPNLMIGSAAKIGFTDFVWHMGPIVFLTWLSSILVLLFTFRKELRSQQFEELHLDQNNAINNPRHLFYVLFALAVVIVLFFIHHHLHLYPAFVALIGVVIAMPLIRPRPEALFGEVEWSVLFFFAGLFVIVGGLEASGLLHLIGLQLAELAKNPEDLLLTCIALMWGAALVSAIVDNIPFTVTMIPIILSLESYGVNILPLWWALALGSGLGGNGTHIGATANIICVAEAERSGIEAARITPLLWLKKALPTTFFSLIVSSIIFSLLINYMSVL</sequence>
<name>A0A1H6FDC6_9GAMM</name>
<dbReference type="GO" id="GO:0005886">
    <property type="term" value="C:plasma membrane"/>
    <property type="evidence" value="ECO:0007669"/>
    <property type="project" value="UniProtKB-SubCell"/>
</dbReference>
<dbReference type="OrthoDB" id="9766267at2"/>
<evidence type="ECO:0000256" key="8">
    <source>
        <dbReference type="SAM" id="Phobius"/>
    </source>
</evidence>
<feature type="transmembrane region" description="Helical" evidence="8">
    <location>
        <begin position="255"/>
        <end position="273"/>
    </location>
</feature>
<feature type="transmembrane region" description="Helical" evidence="8">
    <location>
        <begin position="148"/>
        <end position="165"/>
    </location>
</feature>
<feature type="transmembrane region" description="Helical" evidence="8">
    <location>
        <begin position="66"/>
        <end position="83"/>
    </location>
</feature>
<dbReference type="PANTHER" id="PTHR43568">
    <property type="entry name" value="P PROTEIN"/>
    <property type="match status" value="1"/>
</dbReference>